<accession>A0ABW5DMV9</accession>
<keyword evidence="8" id="KW-0472">Membrane</keyword>
<evidence type="ECO:0000259" key="14">
    <source>
        <dbReference type="PROSITE" id="PS50885"/>
    </source>
</evidence>
<evidence type="ECO:0000256" key="5">
    <source>
        <dbReference type="ARBA" id="ARBA00022519"/>
    </source>
</evidence>
<dbReference type="SMART" id="SM00304">
    <property type="entry name" value="HAMP"/>
    <property type="match status" value="2"/>
</dbReference>
<dbReference type="PANTHER" id="PTHR32089">
    <property type="entry name" value="METHYL-ACCEPTING CHEMOTAXIS PROTEIN MCPB"/>
    <property type="match status" value="1"/>
</dbReference>
<name>A0ABW5DMV9_9PROT</name>
<keyword evidence="7" id="KW-1133">Transmembrane helix</keyword>
<comment type="caution">
    <text evidence="15">The sequence shown here is derived from an EMBL/GenBank/DDBJ whole genome shotgun (WGS) entry which is preliminary data.</text>
</comment>
<dbReference type="PROSITE" id="PS50885">
    <property type="entry name" value="HAMP"/>
    <property type="match status" value="1"/>
</dbReference>
<evidence type="ECO:0000256" key="2">
    <source>
        <dbReference type="ARBA" id="ARBA00022475"/>
    </source>
</evidence>
<keyword evidence="16" id="KW-1185">Reference proteome</keyword>
<evidence type="ECO:0000259" key="13">
    <source>
        <dbReference type="PROSITE" id="PS50192"/>
    </source>
</evidence>
<dbReference type="InterPro" id="IPR004090">
    <property type="entry name" value="Chemotax_Me-accpt_rcpt"/>
</dbReference>
<dbReference type="PROSITE" id="PS50192">
    <property type="entry name" value="T_SNARE"/>
    <property type="match status" value="1"/>
</dbReference>
<dbReference type="Pfam" id="PF00015">
    <property type="entry name" value="MCPsignal"/>
    <property type="match status" value="1"/>
</dbReference>
<dbReference type="PROSITE" id="PS50111">
    <property type="entry name" value="CHEMOTAXIS_TRANSDUC_2"/>
    <property type="match status" value="1"/>
</dbReference>
<feature type="domain" description="Methyl-accepting transducer" evidence="12">
    <location>
        <begin position="286"/>
        <end position="529"/>
    </location>
</feature>
<keyword evidence="9 11" id="KW-0807">Transducer</keyword>
<dbReference type="SUPFAM" id="SSF141371">
    <property type="entry name" value="PilZ domain-like"/>
    <property type="match status" value="1"/>
</dbReference>
<proteinExistence type="inferred from homology"/>
<comment type="similarity">
    <text evidence="10">Belongs to the methyl-accepting chemotaxis (MCP) protein family.</text>
</comment>
<gene>
    <name evidence="15" type="ORF">ACFSM5_05145</name>
</gene>
<organism evidence="15 16">
    <name type="scientific">Lacibacterium aquatile</name>
    <dbReference type="NCBI Taxonomy" id="1168082"/>
    <lineage>
        <taxon>Bacteria</taxon>
        <taxon>Pseudomonadati</taxon>
        <taxon>Pseudomonadota</taxon>
        <taxon>Alphaproteobacteria</taxon>
        <taxon>Rhodospirillales</taxon>
        <taxon>Rhodospirillaceae</taxon>
    </lineage>
</organism>
<evidence type="ECO:0000256" key="10">
    <source>
        <dbReference type="ARBA" id="ARBA00029447"/>
    </source>
</evidence>
<dbReference type="SUPFAM" id="SSF158472">
    <property type="entry name" value="HAMP domain-like"/>
    <property type="match status" value="1"/>
</dbReference>
<evidence type="ECO:0000256" key="1">
    <source>
        <dbReference type="ARBA" id="ARBA00004429"/>
    </source>
</evidence>
<dbReference type="PRINTS" id="PR00260">
    <property type="entry name" value="CHEMTRNSDUCR"/>
</dbReference>
<dbReference type="SMART" id="SM00283">
    <property type="entry name" value="MA"/>
    <property type="match status" value="1"/>
</dbReference>
<dbReference type="CDD" id="cd06225">
    <property type="entry name" value="HAMP"/>
    <property type="match status" value="1"/>
</dbReference>
<keyword evidence="6" id="KW-0812">Transmembrane</keyword>
<dbReference type="InterPro" id="IPR003122">
    <property type="entry name" value="Tar_rcpt_lig-bd"/>
</dbReference>
<dbReference type="Proteomes" id="UP001597295">
    <property type="component" value="Unassembled WGS sequence"/>
</dbReference>
<evidence type="ECO:0000313" key="16">
    <source>
        <dbReference type="Proteomes" id="UP001597295"/>
    </source>
</evidence>
<comment type="subcellular location">
    <subcellularLocation>
        <location evidence="1">Cell inner membrane</location>
        <topology evidence="1">Multi-pass membrane protein</topology>
    </subcellularLocation>
</comment>
<dbReference type="EMBL" id="JBHUIP010000003">
    <property type="protein sequence ID" value="MFD2262264.1"/>
    <property type="molecule type" value="Genomic_DNA"/>
</dbReference>
<dbReference type="Pfam" id="PF00672">
    <property type="entry name" value="HAMP"/>
    <property type="match status" value="1"/>
</dbReference>
<dbReference type="InterPro" id="IPR004089">
    <property type="entry name" value="MCPsignal_dom"/>
</dbReference>
<evidence type="ECO:0000256" key="3">
    <source>
        <dbReference type="ARBA" id="ARBA00022481"/>
    </source>
</evidence>
<dbReference type="Gene3D" id="1.10.8.500">
    <property type="entry name" value="HAMP domain in histidine kinase"/>
    <property type="match status" value="1"/>
</dbReference>
<evidence type="ECO:0000256" key="7">
    <source>
        <dbReference type="ARBA" id="ARBA00022989"/>
    </source>
</evidence>
<evidence type="ECO:0000256" key="11">
    <source>
        <dbReference type="PROSITE-ProRule" id="PRU00284"/>
    </source>
</evidence>
<evidence type="ECO:0000313" key="15">
    <source>
        <dbReference type="EMBL" id="MFD2262264.1"/>
    </source>
</evidence>
<dbReference type="Gene3D" id="1.10.287.950">
    <property type="entry name" value="Methyl-accepting chemotaxis protein"/>
    <property type="match status" value="1"/>
</dbReference>
<keyword evidence="2" id="KW-1003">Cell membrane</keyword>
<keyword evidence="3" id="KW-0488">Methylation</keyword>
<protein>
    <submittedName>
        <fullName evidence="15">Methyl-accepting chemotaxis protein</fullName>
    </submittedName>
</protein>
<reference evidence="16" key="1">
    <citation type="journal article" date="2019" name="Int. J. Syst. Evol. Microbiol.">
        <title>The Global Catalogue of Microorganisms (GCM) 10K type strain sequencing project: providing services to taxonomists for standard genome sequencing and annotation.</title>
        <authorList>
            <consortium name="The Broad Institute Genomics Platform"/>
            <consortium name="The Broad Institute Genome Sequencing Center for Infectious Disease"/>
            <person name="Wu L."/>
            <person name="Ma J."/>
        </authorList>
    </citation>
    <scope>NUCLEOTIDE SEQUENCE [LARGE SCALE GENOMIC DNA]</scope>
    <source>
        <strain evidence="16">CGMCC 1.19062</strain>
    </source>
</reference>
<dbReference type="InterPro" id="IPR003660">
    <property type="entry name" value="HAMP_dom"/>
</dbReference>
<keyword evidence="5" id="KW-0997">Cell inner membrane</keyword>
<sequence length="658" mass="70668">MRITIRARLTIVLAALVGLILATNIASWTAMTRQHDAIRFLAEDQIEPLRHLKIISDAYAVFVVDASHKTRNGNWTWEEGLKSLRKAQADIAAARAAYTKAVGDLTDHAKNERDMAAKTAQLEVNVKLSVEKVIGIMERKDKAALDDYVVKEMYPTIDPLTDAISGNIDAITQNSLGLYADESAAFDRTIWISGGLTVLGLLVSLWTWLSVVYQISNPLTRLTRAMENIAGGNWQTEVPAHSRADEIGAMRAALQILKTSGAEAEELRNRQEADRKAAEELKRRTLSDMAERIESETRRAVDQVATRTNAMTDNADQMAGSADKVQANSAEVAGAAEQALSNAQTVAAATDELSASIREITSQVNHASAISRQAVTRGEEAQETIASLSSAVARIGEVADLIKGIAAQTNLLALNATIEAARAGDAGKGFAVVAGEVKNLANQTANSTEEITRQISEIEATTREAVSAVKAIDNTIRDMDQTSTAIAAAMEEQTAATGEIARNVTQTAAAAQEVAQRIAQVSSEASVTGKRADSMRETAGEVKLSIDELRSVLVRVVRTATDDVDRRKSRRQDVNIPCTVTVRGKSFESRIVDLSEEGIGLADPQSVRTGDEVSIKVRTLPQPLVGRVNEASDTKAGLIVAGDKATRDAIDLLLRNAA</sequence>
<evidence type="ECO:0000256" key="8">
    <source>
        <dbReference type="ARBA" id="ARBA00023136"/>
    </source>
</evidence>
<feature type="domain" description="T-SNARE coiled-coil homology" evidence="13">
    <location>
        <begin position="459"/>
        <end position="521"/>
    </location>
</feature>
<dbReference type="Gene3D" id="2.40.10.220">
    <property type="entry name" value="predicted glycosyltransferase like domains"/>
    <property type="match status" value="1"/>
</dbReference>
<evidence type="ECO:0000256" key="4">
    <source>
        <dbReference type="ARBA" id="ARBA00022500"/>
    </source>
</evidence>
<dbReference type="Pfam" id="PF02203">
    <property type="entry name" value="TarH"/>
    <property type="match status" value="1"/>
</dbReference>
<dbReference type="Pfam" id="PF07238">
    <property type="entry name" value="PilZ"/>
    <property type="match status" value="1"/>
</dbReference>
<evidence type="ECO:0000256" key="6">
    <source>
        <dbReference type="ARBA" id="ARBA00022692"/>
    </source>
</evidence>
<evidence type="ECO:0000259" key="12">
    <source>
        <dbReference type="PROSITE" id="PS50111"/>
    </source>
</evidence>
<dbReference type="SUPFAM" id="SSF58104">
    <property type="entry name" value="Methyl-accepting chemotaxis protein (MCP) signaling domain"/>
    <property type="match status" value="1"/>
</dbReference>
<dbReference type="InterPro" id="IPR009875">
    <property type="entry name" value="PilZ_domain"/>
</dbReference>
<dbReference type="PANTHER" id="PTHR32089:SF112">
    <property type="entry name" value="LYSOZYME-LIKE PROTEIN-RELATED"/>
    <property type="match status" value="1"/>
</dbReference>
<evidence type="ECO:0000256" key="9">
    <source>
        <dbReference type="ARBA" id="ARBA00023224"/>
    </source>
</evidence>
<keyword evidence="4" id="KW-0145">Chemotaxis</keyword>
<dbReference type="InterPro" id="IPR000727">
    <property type="entry name" value="T_SNARE_dom"/>
</dbReference>
<feature type="domain" description="HAMP" evidence="14">
    <location>
        <begin position="213"/>
        <end position="266"/>
    </location>
</feature>
<dbReference type="RefSeq" id="WP_379875185.1">
    <property type="nucleotide sequence ID" value="NZ_JBHUIP010000003.1"/>
</dbReference>